<proteinExistence type="predicted"/>
<reference evidence="2" key="1">
    <citation type="journal article" date="2020" name="bioRxiv">
        <title>Whole genome comparisons of ergot fungi reveals the divergence and evolution of species within the genus Claviceps are the result of varying mechanisms driving genome evolution and host range expansion.</title>
        <authorList>
            <person name="Wyka S.A."/>
            <person name="Mondo S.J."/>
            <person name="Liu M."/>
            <person name="Dettman J."/>
            <person name="Nalam V."/>
            <person name="Broders K.D."/>
        </authorList>
    </citation>
    <scope>NUCLEOTIDE SEQUENCE</scope>
    <source>
        <strain evidence="2">CCC 489</strain>
    </source>
</reference>
<feature type="chain" id="PRO_5035431526" description="Cyanovirin-N domain-containing protein" evidence="1">
    <location>
        <begin position="21"/>
        <end position="125"/>
    </location>
</feature>
<dbReference type="AlphaFoldDB" id="A0A8K0JED7"/>
<evidence type="ECO:0008006" key="4">
    <source>
        <dbReference type="Google" id="ProtNLM"/>
    </source>
</evidence>
<protein>
    <recommendedName>
        <fullName evidence="4">Cyanovirin-N domain-containing protein</fullName>
    </recommendedName>
</protein>
<dbReference type="EMBL" id="SRPY01000186">
    <property type="protein sequence ID" value="KAG5927372.1"/>
    <property type="molecule type" value="Genomic_DNA"/>
</dbReference>
<keyword evidence="3" id="KW-1185">Reference proteome</keyword>
<gene>
    <name evidence="2" type="ORF">E4U42_002315</name>
</gene>
<keyword evidence="1" id="KW-0732">Signal</keyword>
<evidence type="ECO:0000313" key="3">
    <source>
        <dbReference type="Proteomes" id="UP000811619"/>
    </source>
</evidence>
<comment type="caution">
    <text evidence="2">The sequence shown here is derived from an EMBL/GenBank/DDBJ whole genome shotgun (WGS) entry which is preliminary data.</text>
</comment>
<evidence type="ECO:0000313" key="2">
    <source>
        <dbReference type="EMBL" id="KAG5927372.1"/>
    </source>
</evidence>
<name>A0A8K0JED7_9HYPO</name>
<dbReference type="Proteomes" id="UP000811619">
    <property type="component" value="Unassembled WGS sequence"/>
</dbReference>
<sequence length="125" mass="13367">MKFTAPAALAVALLAQCGLTAPELTQCITYRASSHDLLDRGIIGACRSVGHGYGWACDTMKSYLVFDGPTNHTLTYASKGADSWTLIKCTDGSNWVAGCTAGHHFKTEFPAECEAIYDVLSIGPY</sequence>
<feature type="signal peptide" evidence="1">
    <location>
        <begin position="1"/>
        <end position="20"/>
    </location>
</feature>
<organism evidence="2 3">
    <name type="scientific">Claviceps africana</name>
    <dbReference type="NCBI Taxonomy" id="83212"/>
    <lineage>
        <taxon>Eukaryota</taxon>
        <taxon>Fungi</taxon>
        <taxon>Dikarya</taxon>
        <taxon>Ascomycota</taxon>
        <taxon>Pezizomycotina</taxon>
        <taxon>Sordariomycetes</taxon>
        <taxon>Hypocreomycetidae</taxon>
        <taxon>Hypocreales</taxon>
        <taxon>Clavicipitaceae</taxon>
        <taxon>Claviceps</taxon>
    </lineage>
</organism>
<accession>A0A8K0JED7</accession>
<evidence type="ECO:0000256" key="1">
    <source>
        <dbReference type="SAM" id="SignalP"/>
    </source>
</evidence>